<sequence length="69" mass="7934">MVFRVSKTVAKRLQSIKCSSSPLWSEILSCKEFLVSGFRVRIGNGLMASFWKDRWCGDFTLQFMLPSLL</sequence>
<protein>
    <submittedName>
        <fullName evidence="1">Uncharacterized protein</fullName>
    </submittedName>
</protein>
<comment type="caution">
    <text evidence="1">The sequence shown here is derived from an EMBL/GenBank/DDBJ whole genome shotgun (WGS) entry which is preliminary data.</text>
</comment>
<proteinExistence type="predicted"/>
<evidence type="ECO:0000313" key="2">
    <source>
        <dbReference type="Proteomes" id="UP000652761"/>
    </source>
</evidence>
<reference evidence="1" key="1">
    <citation type="submission" date="2017-07" db="EMBL/GenBank/DDBJ databases">
        <title>Taro Niue Genome Assembly and Annotation.</title>
        <authorList>
            <person name="Atibalentja N."/>
            <person name="Keating K."/>
            <person name="Fields C.J."/>
        </authorList>
    </citation>
    <scope>NUCLEOTIDE SEQUENCE</scope>
    <source>
        <strain evidence="1">Niue_2</strain>
        <tissue evidence="1">Leaf</tissue>
    </source>
</reference>
<dbReference type="AlphaFoldDB" id="A0A843TYJ8"/>
<evidence type="ECO:0000313" key="1">
    <source>
        <dbReference type="EMBL" id="MQL75206.1"/>
    </source>
</evidence>
<organism evidence="1 2">
    <name type="scientific">Colocasia esculenta</name>
    <name type="common">Wild taro</name>
    <name type="synonym">Arum esculentum</name>
    <dbReference type="NCBI Taxonomy" id="4460"/>
    <lineage>
        <taxon>Eukaryota</taxon>
        <taxon>Viridiplantae</taxon>
        <taxon>Streptophyta</taxon>
        <taxon>Embryophyta</taxon>
        <taxon>Tracheophyta</taxon>
        <taxon>Spermatophyta</taxon>
        <taxon>Magnoliopsida</taxon>
        <taxon>Liliopsida</taxon>
        <taxon>Araceae</taxon>
        <taxon>Aroideae</taxon>
        <taxon>Colocasieae</taxon>
        <taxon>Colocasia</taxon>
    </lineage>
</organism>
<name>A0A843TYJ8_COLES</name>
<dbReference type="Proteomes" id="UP000652761">
    <property type="component" value="Unassembled WGS sequence"/>
</dbReference>
<gene>
    <name evidence="1" type="ORF">Taro_007559</name>
</gene>
<accession>A0A843TYJ8</accession>
<dbReference type="OrthoDB" id="1305336at2759"/>
<dbReference type="EMBL" id="NMUH01000240">
    <property type="protein sequence ID" value="MQL75206.1"/>
    <property type="molecule type" value="Genomic_DNA"/>
</dbReference>
<keyword evidence="2" id="KW-1185">Reference proteome</keyword>